<keyword evidence="11" id="KW-1133">Transmembrane helix</keyword>
<dbReference type="InterPro" id="IPR036890">
    <property type="entry name" value="HATPase_C_sf"/>
</dbReference>
<evidence type="ECO:0000256" key="11">
    <source>
        <dbReference type="SAM" id="Phobius"/>
    </source>
</evidence>
<dbReference type="PROSITE" id="PS50112">
    <property type="entry name" value="PAS"/>
    <property type="match status" value="1"/>
</dbReference>
<dbReference type="PANTHER" id="PTHR43047">
    <property type="entry name" value="TWO-COMPONENT HISTIDINE PROTEIN KINASE"/>
    <property type="match status" value="1"/>
</dbReference>
<dbReference type="CDD" id="cd00082">
    <property type="entry name" value="HisKA"/>
    <property type="match status" value="1"/>
</dbReference>
<feature type="domain" description="Histidine kinase" evidence="12">
    <location>
        <begin position="512"/>
        <end position="731"/>
    </location>
</feature>
<evidence type="ECO:0000256" key="9">
    <source>
        <dbReference type="PROSITE-ProRule" id="PRU00169"/>
    </source>
</evidence>
<dbReference type="Gene3D" id="1.10.287.130">
    <property type="match status" value="1"/>
</dbReference>
<reference evidence="17 18" key="1">
    <citation type="journal article" date="2012" name="Int. J. Syst. Evol. Microbiol.">
        <title>Marinomonas hwangdonensis sp. nov., isolated from seawater.</title>
        <authorList>
            <person name="Jung Y.T."/>
            <person name="Oh T.K."/>
            <person name="Yoon J.H."/>
        </authorList>
    </citation>
    <scope>NUCLEOTIDE SEQUENCE [LARGE SCALE GENOMIC DNA]</scope>
    <source>
        <strain evidence="17 18">HDW-15</strain>
    </source>
</reference>
<comment type="catalytic activity">
    <reaction evidence="1">
        <text>ATP + protein L-histidine = ADP + protein N-phospho-L-histidine.</text>
        <dbReference type="EC" id="2.7.13.3"/>
    </reaction>
</comment>
<keyword evidence="8 11" id="KW-0472">Membrane</keyword>
<keyword evidence="18" id="KW-1185">Reference proteome</keyword>
<dbReference type="PROSITE" id="PS50109">
    <property type="entry name" value="HIS_KIN"/>
    <property type="match status" value="1"/>
</dbReference>
<dbReference type="Pfam" id="PF00512">
    <property type="entry name" value="HisKA"/>
    <property type="match status" value="1"/>
</dbReference>
<evidence type="ECO:0000256" key="8">
    <source>
        <dbReference type="ARBA" id="ARBA00023136"/>
    </source>
</evidence>
<dbReference type="CDD" id="cd16922">
    <property type="entry name" value="HATPase_EvgS-ArcB-TorS-like"/>
    <property type="match status" value="1"/>
</dbReference>
<dbReference type="InterPro" id="IPR001789">
    <property type="entry name" value="Sig_transdc_resp-reg_receiver"/>
</dbReference>
<dbReference type="SMART" id="SM00388">
    <property type="entry name" value="HisKA"/>
    <property type="match status" value="1"/>
</dbReference>
<evidence type="ECO:0000256" key="1">
    <source>
        <dbReference type="ARBA" id="ARBA00000085"/>
    </source>
</evidence>
<keyword evidence="4 9" id="KW-0597">Phosphoprotein</keyword>
<dbReference type="Pfam" id="PF13426">
    <property type="entry name" value="PAS_9"/>
    <property type="match status" value="1"/>
</dbReference>
<dbReference type="InterPro" id="IPR011006">
    <property type="entry name" value="CheY-like_superfamily"/>
</dbReference>
<dbReference type="InterPro" id="IPR005467">
    <property type="entry name" value="His_kinase_dom"/>
</dbReference>
<dbReference type="FunFam" id="3.30.565.10:FF:000006">
    <property type="entry name" value="Sensor histidine kinase WalK"/>
    <property type="match status" value="1"/>
</dbReference>
<dbReference type="InterPro" id="IPR004358">
    <property type="entry name" value="Sig_transdc_His_kin-like_C"/>
</dbReference>
<dbReference type="Gene3D" id="3.30.565.10">
    <property type="entry name" value="Histidine kinase-like ATPase, C-terminal domain"/>
    <property type="match status" value="1"/>
</dbReference>
<dbReference type="Pfam" id="PF00072">
    <property type="entry name" value="Response_reg"/>
    <property type="match status" value="2"/>
</dbReference>
<dbReference type="GO" id="GO:0005886">
    <property type="term" value="C:plasma membrane"/>
    <property type="evidence" value="ECO:0007669"/>
    <property type="project" value="UniProtKB-ARBA"/>
</dbReference>
<dbReference type="Gene3D" id="3.30.450.20">
    <property type="entry name" value="PAS domain"/>
    <property type="match status" value="2"/>
</dbReference>
<dbReference type="PRINTS" id="PR00344">
    <property type="entry name" value="BCTRLSENSOR"/>
</dbReference>
<dbReference type="RefSeq" id="WP_123095255.1">
    <property type="nucleotide sequence ID" value="NZ_RIZG01000003.1"/>
</dbReference>
<evidence type="ECO:0000256" key="6">
    <source>
        <dbReference type="ARBA" id="ARBA00022777"/>
    </source>
</evidence>
<evidence type="ECO:0000259" key="14">
    <source>
        <dbReference type="PROSITE" id="PS50112"/>
    </source>
</evidence>
<dbReference type="SMART" id="SM00091">
    <property type="entry name" value="PAS"/>
    <property type="match status" value="1"/>
</dbReference>
<dbReference type="InterPro" id="IPR000014">
    <property type="entry name" value="PAS"/>
</dbReference>
<evidence type="ECO:0000259" key="16">
    <source>
        <dbReference type="PROSITE" id="PS50885"/>
    </source>
</evidence>
<evidence type="ECO:0000256" key="7">
    <source>
        <dbReference type="ARBA" id="ARBA00023012"/>
    </source>
</evidence>
<keyword evidence="6" id="KW-0418">Kinase</keyword>
<dbReference type="InterPro" id="IPR003594">
    <property type="entry name" value="HATPase_dom"/>
</dbReference>
<dbReference type="InterPro" id="IPR001610">
    <property type="entry name" value="PAC"/>
</dbReference>
<evidence type="ECO:0000313" key="17">
    <source>
        <dbReference type="EMBL" id="RNF51685.1"/>
    </source>
</evidence>
<feature type="modified residue" description="4-aspartylphosphate" evidence="9">
    <location>
        <position position="798"/>
    </location>
</feature>
<keyword evidence="5" id="KW-0808">Transferase</keyword>
<dbReference type="EC" id="2.7.13.3" evidence="3"/>
<dbReference type="PROSITE" id="PS50113">
    <property type="entry name" value="PAC"/>
    <property type="match status" value="1"/>
</dbReference>
<dbReference type="GO" id="GO:0009927">
    <property type="term" value="F:histidine phosphotransfer kinase activity"/>
    <property type="evidence" value="ECO:0007669"/>
    <property type="project" value="TreeGrafter"/>
</dbReference>
<keyword evidence="10" id="KW-0175">Coiled coil</keyword>
<dbReference type="CDD" id="cd00130">
    <property type="entry name" value="PAS"/>
    <property type="match status" value="1"/>
</dbReference>
<comment type="caution">
    <text evidence="17">The sequence shown here is derived from an EMBL/GenBank/DDBJ whole genome shotgun (WGS) entry which is preliminary data.</text>
</comment>
<feature type="domain" description="Response regulatory" evidence="13">
    <location>
        <begin position="875"/>
        <end position="984"/>
    </location>
</feature>
<feature type="domain" description="Response regulatory" evidence="13">
    <location>
        <begin position="749"/>
        <end position="865"/>
    </location>
</feature>
<keyword evidence="7" id="KW-0902">Two-component regulatory system</keyword>
<dbReference type="Gene3D" id="6.10.340.10">
    <property type="match status" value="1"/>
</dbReference>
<evidence type="ECO:0000256" key="4">
    <source>
        <dbReference type="ARBA" id="ARBA00022553"/>
    </source>
</evidence>
<evidence type="ECO:0000259" key="13">
    <source>
        <dbReference type="PROSITE" id="PS50110"/>
    </source>
</evidence>
<evidence type="ECO:0000259" key="15">
    <source>
        <dbReference type="PROSITE" id="PS50113"/>
    </source>
</evidence>
<dbReference type="SUPFAM" id="SSF52172">
    <property type="entry name" value="CheY-like"/>
    <property type="match status" value="2"/>
</dbReference>
<dbReference type="OrthoDB" id="8573350at2"/>
<dbReference type="EMBL" id="RIZG01000003">
    <property type="protein sequence ID" value="RNF51685.1"/>
    <property type="molecule type" value="Genomic_DNA"/>
</dbReference>
<name>A0A3M8Q6H8_9GAMM</name>
<evidence type="ECO:0000256" key="10">
    <source>
        <dbReference type="SAM" id="Coils"/>
    </source>
</evidence>
<feature type="transmembrane region" description="Helical" evidence="11">
    <location>
        <begin position="6"/>
        <end position="30"/>
    </location>
</feature>
<dbReference type="Pfam" id="PF02518">
    <property type="entry name" value="HATPase_c"/>
    <property type="match status" value="1"/>
</dbReference>
<feature type="domain" description="HAMP" evidence="16">
    <location>
        <begin position="309"/>
        <end position="353"/>
    </location>
</feature>
<evidence type="ECO:0000259" key="12">
    <source>
        <dbReference type="PROSITE" id="PS50109"/>
    </source>
</evidence>
<dbReference type="SUPFAM" id="SSF55874">
    <property type="entry name" value="ATPase domain of HSP90 chaperone/DNA topoisomerase II/histidine kinase"/>
    <property type="match status" value="1"/>
</dbReference>
<dbReference type="SUPFAM" id="SSF55785">
    <property type="entry name" value="PYP-like sensor domain (PAS domain)"/>
    <property type="match status" value="1"/>
</dbReference>
<dbReference type="InterPro" id="IPR035965">
    <property type="entry name" value="PAS-like_dom_sf"/>
</dbReference>
<organism evidence="17 18">
    <name type="scientific">Marinomonas hwangdonensis</name>
    <dbReference type="NCBI Taxonomy" id="1053647"/>
    <lineage>
        <taxon>Bacteria</taxon>
        <taxon>Pseudomonadati</taxon>
        <taxon>Pseudomonadota</taxon>
        <taxon>Gammaproteobacteria</taxon>
        <taxon>Oceanospirillales</taxon>
        <taxon>Oceanospirillaceae</taxon>
        <taxon>Marinomonas</taxon>
    </lineage>
</organism>
<feature type="domain" description="PAS" evidence="14">
    <location>
        <begin position="367"/>
        <end position="424"/>
    </location>
</feature>
<dbReference type="SUPFAM" id="SSF47384">
    <property type="entry name" value="Homodimeric domain of signal transducing histidine kinase"/>
    <property type="match status" value="1"/>
</dbReference>
<feature type="transmembrane region" description="Helical" evidence="11">
    <location>
        <begin position="289"/>
        <end position="308"/>
    </location>
</feature>
<evidence type="ECO:0000256" key="5">
    <source>
        <dbReference type="ARBA" id="ARBA00022679"/>
    </source>
</evidence>
<dbReference type="Proteomes" id="UP000280507">
    <property type="component" value="Unassembled WGS sequence"/>
</dbReference>
<dbReference type="CDD" id="cd17574">
    <property type="entry name" value="REC_OmpR"/>
    <property type="match status" value="1"/>
</dbReference>
<keyword evidence="11" id="KW-0812">Transmembrane</keyword>
<dbReference type="SMART" id="SM00448">
    <property type="entry name" value="REC"/>
    <property type="match status" value="2"/>
</dbReference>
<dbReference type="InterPro" id="IPR036097">
    <property type="entry name" value="HisK_dim/P_sf"/>
</dbReference>
<feature type="coiled-coil region" evidence="10">
    <location>
        <begin position="343"/>
        <end position="370"/>
    </location>
</feature>
<dbReference type="SMART" id="SM00086">
    <property type="entry name" value="PAC"/>
    <property type="match status" value="1"/>
</dbReference>
<sequence>MNQLSLNVRIVLLVLVTCGILAGGMLTTVYRLMVHDYEVLVAERESAEIERMASELELSLKQRLLALEAFSTRFLDDEGDLLSVSALQTILSKSSVANDLFPDGLLAFDETGTALAESRFVPDRVGTRYLDRPHFQRAMKTKKAIISQPILGRTTGLPLLSFLQPILSASGDINGYVGGLLDLSNTPLLVTSQVSETDTSVTTIIIDPRYRLFVSMQEKFTKPEPLPAEGKDALVDAAVAVLPAGSLIAYQGKQYLIATEQLDTLGWVVLRAIPYEEAIAPAKASYQHFLLITLLVMFLVSLAGAWVARSLTRPIEKMTRRIDNLADEAKFDSAFQEQGGPEVKALARAMNRLESERKAADTAIREAERFLSSVLEAASEVAIIATDRDGLITAFNKGAENMLGYTTREMLQKQSPALFHLSHEIAARSALLSAEFNKPVEGFRVFVEKAEQKGSETQEWTYVHKSGRHIPVSLVVTTMRNEAGEITGYLGIAEDITERQRMDQMKSEFISTVSHELRTPLTSISGALGLMVGGGFGVLPEKANKLLTTAYRNSKRLALLINDLLDFEKIAAGKLHFDMQIQALAPLLEQAVESTQQYSTERQVAVMLSENEHNALVRADSQRLMQVLANLLSNAIKFSPENGSVFVDVETTDDRVTVSVVDNGPGIPEAFRHRIFQRFAQADSSDTRAKEGTGLGLAITRELVERMGGRVDFESTEGQGSRFFFELPLVQLAAEVLPVEATKENQSASILVVEDDADIANLLAIMLKQAGYQVDIALTGKEALNRLQQQRYDLVSLDLMLPDIGGLDIIRTLRQHSVTLDLPIVVVSAKVEQGQLEINGDVSNIDWLAKPIDQQRLLNVVQQQLCCVRQERHSRVLHVEDDDDLHDVICAMAGETFEFDLAQTLEEARIKLKQQLFDVVLLDIGLPDGSGWDLLPDIRMSLPEAKVVILSGEDMTAKERDRVEAVMLKSRLSSQELLSGINARIHSSWLKRNYFQNQSETAGNDNPEK</sequence>
<dbReference type="PANTHER" id="PTHR43047:SF72">
    <property type="entry name" value="OSMOSENSING HISTIDINE PROTEIN KINASE SLN1"/>
    <property type="match status" value="1"/>
</dbReference>
<feature type="modified residue" description="4-aspartylphosphate" evidence="9">
    <location>
        <position position="923"/>
    </location>
</feature>
<dbReference type="CDD" id="cd12914">
    <property type="entry name" value="PDC1_DGC_like"/>
    <property type="match status" value="1"/>
</dbReference>
<dbReference type="FunFam" id="1.10.287.130:FF:000001">
    <property type="entry name" value="Two-component sensor histidine kinase"/>
    <property type="match status" value="1"/>
</dbReference>
<dbReference type="NCBIfam" id="TIGR00229">
    <property type="entry name" value="sensory_box"/>
    <property type="match status" value="1"/>
</dbReference>
<evidence type="ECO:0000256" key="2">
    <source>
        <dbReference type="ARBA" id="ARBA00004370"/>
    </source>
</evidence>
<dbReference type="SMART" id="SM00387">
    <property type="entry name" value="HATPase_c"/>
    <property type="match status" value="1"/>
</dbReference>
<proteinExistence type="predicted"/>
<dbReference type="InterPro" id="IPR003660">
    <property type="entry name" value="HAMP_dom"/>
</dbReference>
<dbReference type="InterPro" id="IPR000700">
    <property type="entry name" value="PAS-assoc_C"/>
</dbReference>
<gene>
    <name evidence="17" type="ORF">EBI00_07310</name>
</gene>
<dbReference type="PROSITE" id="PS50110">
    <property type="entry name" value="RESPONSE_REGULATORY"/>
    <property type="match status" value="2"/>
</dbReference>
<protein>
    <recommendedName>
        <fullName evidence="3">histidine kinase</fullName>
        <ecNumber evidence="3">2.7.13.3</ecNumber>
    </recommendedName>
</protein>
<dbReference type="InterPro" id="IPR003661">
    <property type="entry name" value="HisK_dim/P_dom"/>
</dbReference>
<evidence type="ECO:0000256" key="3">
    <source>
        <dbReference type="ARBA" id="ARBA00012438"/>
    </source>
</evidence>
<dbReference type="AlphaFoldDB" id="A0A3M8Q6H8"/>
<dbReference type="GO" id="GO:0000155">
    <property type="term" value="F:phosphorelay sensor kinase activity"/>
    <property type="evidence" value="ECO:0007669"/>
    <property type="project" value="InterPro"/>
</dbReference>
<dbReference type="Pfam" id="PF00672">
    <property type="entry name" value="HAMP"/>
    <property type="match status" value="1"/>
</dbReference>
<feature type="domain" description="PAC" evidence="15">
    <location>
        <begin position="456"/>
        <end position="508"/>
    </location>
</feature>
<accession>A0A3M8Q6H8</accession>
<comment type="subcellular location">
    <subcellularLocation>
        <location evidence="2">Membrane</location>
    </subcellularLocation>
</comment>
<evidence type="ECO:0000313" key="18">
    <source>
        <dbReference type="Proteomes" id="UP000280507"/>
    </source>
</evidence>
<dbReference type="PROSITE" id="PS50885">
    <property type="entry name" value="HAMP"/>
    <property type="match status" value="1"/>
</dbReference>
<dbReference type="Gene3D" id="3.40.50.2300">
    <property type="match status" value="2"/>
</dbReference>